<dbReference type="PATRIC" id="fig|45071.7.peg.4182"/>
<comment type="caution">
    <text evidence="1">The sequence shown here is derived from an EMBL/GenBank/DDBJ whole genome shotgun (WGS) entry which is preliminary data.</text>
</comment>
<sequence length="161" mass="18361">MFKDCNGSISLQESSLEYCTRLIITNAEQHFVLDSHLQVAVTEIHEFINEDFRYITKYLKECNVDLHSPSTHITVIYGPYPDYINEEEQEQNDSELPGLLIAFMLEETLKSPIVSIKACPEKISQIDLATGVISRAVLDKQLDSDADDEDNPDEETRSFMI</sequence>
<evidence type="ECO:0000313" key="2">
    <source>
        <dbReference type="Proteomes" id="UP000095229"/>
    </source>
</evidence>
<proteinExistence type="predicted"/>
<accession>A0A1E5JM60</accession>
<gene>
    <name evidence="1" type="ORF">lpari_03888</name>
</gene>
<organism evidence="1 2">
    <name type="scientific">Legionella parisiensis</name>
    <dbReference type="NCBI Taxonomy" id="45071"/>
    <lineage>
        <taxon>Bacteria</taxon>
        <taxon>Pseudomonadati</taxon>
        <taxon>Pseudomonadota</taxon>
        <taxon>Gammaproteobacteria</taxon>
        <taxon>Legionellales</taxon>
        <taxon>Legionellaceae</taxon>
        <taxon>Legionella</taxon>
    </lineage>
</organism>
<dbReference type="OrthoDB" id="9899874at2"/>
<dbReference type="EMBL" id="LSOG01000108">
    <property type="protein sequence ID" value="OEH45118.1"/>
    <property type="molecule type" value="Genomic_DNA"/>
</dbReference>
<protein>
    <submittedName>
        <fullName evidence="1">Uncharacterized protein</fullName>
    </submittedName>
</protein>
<reference evidence="1 2" key="1">
    <citation type="submission" date="2016-02" db="EMBL/GenBank/DDBJ databases">
        <title>Secondary metabolites in Legionella.</title>
        <authorList>
            <person name="Tobias N.J."/>
            <person name="Bode H.B."/>
        </authorList>
    </citation>
    <scope>NUCLEOTIDE SEQUENCE [LARGE SCALE GENOMIC DNA]</scope>
    <source>
        <strain evidence="1 2">DSM 19216</strain>
    </source>
</reference>
<keyword evidence="2" id="KW-1185">Reference proteome</keyword>
<name>A0A1E5JM60_9GAMM</name>
<dbReference type="AlphaFoldDB" id="A0A1E5JM60"/>
<dbReference type="RefSeq" id="WP_069683621.1">
    <property type="nucleotide sequence ID" value="NZ_LSOG01000108.1"/>
</dbReference>
<dbReference type="Proteomes" id="UP000095229">
    <property type="component" value="Unassembled WGS sequence"/>
</dbReference>
<evidence type="ECO:0000313" key="1">
    <source>
        <dbReference type="EMBL" id="OEH45118.1"/>
    </source>
</evidence>